<organism evidence="1 2">
    <name type="scientific">Abeliophyllum distichum</name>
    <dbReference type="NCBI Taxonomy" id="126358"/>
    <lineage>
        <taxon>Eukaryota</taxon>
        <taxon>Viridiplantae</taxon>
        <taxon>Streptophyta</taxon>
        <taxon>Embryophyta</taxon>
        <taxon>Tracheophyta</taxon>
        <taxon>Spermatophyta</taxon>
        <taxon>Magnoliopsida</taxon>
        <taxon>eudicotyledons</taxon>
        <taxon>Gunneridae</taxon>
        <taxon>Pentapetalae</taxon>
        <taxon>asterids</taxon>
        <taxon>lamiids</taxon>
        <taxon>Lamiales</taxon>
        <taxon>Oleaceae</taxon>
        <taxon>Forsythieae</taxon>
        <taxon>Abeliophyllum</taxon>
    </lineage>
</organism>
<gene>
    <name evidence="1" type="ORF">Adt_27662</name>
</gene>
<evidence type="ECO:0000313" key="1">
    <source>
        <dbReference type="EMBL" id="KAL2492034.1"/>
    </source>
</evidence>
<accession>A0ABD1RUD7</accession>
<name>A0ABD1RUD7_9LAMI</name>
<protein>
    <submittedName>
        <fullName evidence="1">Uncharacterized protein</fullName>
    </submittedName>
</protein>
<proteinExistence type="predicted"/>
<sequence>MAKEVSDLASFNKLMQFLIGLNDTYDNVRNQVLVMDPLPSVNRAYSLVLRVEKQREVHMLYPETNNNAAMMVRGVNTGNDGRGRNGSGRGNWTGRSTFGRGNYAGGSGANRRYGNFRSSFIVTTVV</sequence>
<dbReference type="EMBL" id="JBFOLK010000008">
    <property type="protein sequence ID" value="KAL2492034.1"/>
    <property type="molecule type" value="Genomic_DNA"/>
</dbReference>
<dbReference type="PANTHER" id="PTHR34222:SF99">
    <property type="entry name" value="PROTEIN, PUTATIVE-RELATED"/>
    <property type="match status" value="1"/>
</dbReference>
<dbReference type="Proteomes" id="UP001604336">
    <property type="component" value="Unassembled WGS sequence"/>
</dbReference>
<comment type="caution">
    <text evidence="1">The sequence shown here is derived from an EMBL/GenBank/DDBJ whole genome shotgun (WGS) entry which is preliminary data.</text>
</comment>
<dbReference type="AlphaFoldDB" id="A0ABD1RUD7"/>
<evidence type="ECO:0000313" key="2">
    <source>
        <dbReference type="Proteomes" id="UP001604336"/>
    </source>
</evidence>
<keyword evidence="2" id="KW-1185">Reference proteome</keyword>
<reference evidence="2" key="1">
    <citation type="submission" date="2024-07" db="EMBL/GenBank/DDBJ databases">
        <title>Two chromosome-level genome assemblies of Korean endemic species Abeliophyllum distichum and Forsythia ovata (Oleaceae).</title>
        <authorList>
            <person name="Jang H."/>
        </authorList>
    </citation>
    <scope>NUCLEOTIDE SEQUENCE [LARGE SCALE GENOMIC DNA]</scope>
</reference>
<dbReference type="PANTHER" id="PTHR34222">
    <property type="entry name" value="GAG_PRE-INTEGRS DOMAIN-CONTAINING PROTEIN"/>
    <property type="match status" value="1"/>
</dbReference>